<accession>A0A1Q8ZWV6</accession>
<proteinExistence type="predicted"/>
<reference evidence="2 3" key="1">
    <citation type="submission" date="2016-09" db="EMBL/GenBank/DDBJ databases">
        <title>Rhizobium oryziradicis sp. nov., isolated from the root of rice.</title>
        <authorList>
            <person name="Zhao J."/>
            <person name="Zhang X."/>
        </authorList>
    </citation>
    <scope>NUCLEOTIDE SEQUENCE [LARGE SCALE GENOMIC DNA]</scope>
    <source>
        <strain evidence="2 3">N19</strain>
    </source>
</reference>
<evidence type="ECO:0000313" key="3">
    <source>
        <dbReference type="Proteomes" id="UP000186894"/>
    </source>
</evidence>
<organism evidence="2 3">
    <name type="scientific">Rhizobium oryziradicis</name>
    <dbReference type="NCBI Taxonomy" id="1867956"/>
    <lineage>
        <taxon>Bacteria</taxon>
        <taxon>Pseudomonadati</taxon>
        <taxon>Pseudomonadota</taxon>
        <taxon>Alphaproteobacteria</taxon>
        <taxon>Hyphomicrobiales</taxon>
        <taxon>Rhizobiaceae</taxon>
        <taxon>Rhizobium/Agrobacterium group</taxon>
        <taxon>Rhizobium</taxon>
    </lineage>
</organism>
<evidence type="ECO:0000256" key="1">
    <source>
        <dbReference type="SAM" id="MobiDB-lite"/>
    </source>
</evidence>
<sequence>MGILMKKLFGKIRLTRKMLWIFIGVCVVCNATGAAAVFIGRDRLIGPSYADLNGLSCMEVGSVDIHHKDQVWVRKYVSVDHADGVSRIKTALRVAKAVADSRKVDLVQVVVVDKNGPTDRSGIRGRAIGADVVYIRDPETLPAGVTRAKLTARYVDARANSTGDFYGTTVNLPTNNAAAIMAKMTDKVDCDKPVPVLPEGELKAKAKEGEHAAPAESAHGGGEEKAVEKPAAEHGGEAAAPAEEKPGMIASIKSMIFGAPEKPAADAHSEAQPVVPSIEGPKTEAKPSADAHGGDKAAAQKPEDHATSEPVTMPAVVTKPAEIVAAVEPVEDQSLLTSVKSMVFGAKEPEDSKKPVVVDEKSH</sequence>
<evidence type="ECO:0000313" key="2">
    <source>
        <dbReference type="EMBL" id="OLP46557.1"/>
    </source>
</evidence>
<comment type="caution">
    <text evidence="2">The sequence shown here is derived from an EMBL/GenBank/DDBJ whole genome shotgun (WGS) entry which is preliminary data.</text>
</comment>
<feature type="compositionally biased region" description="Basic and acidic residues" evidence="1">
    <location>
        <begin position="281"/>
        <end position="295"/>
    </location>
</feature>
<feature type="compositionally biased region" description="Basic and acidic residues" evidence="1">
    <location>
        <begin position="221"/>
        <end position="246"/>
    </location>
</feature>
<name>A0A1Q8ZWV6_9HYPH</name>
<dbReference type="EMBL" id="MKIM01000020">
    <property type="protein sequence ID" value="OLP46557.1"/>
    <property type="molecule type" value="Genomic_DNA"/>
</dbReference>
<feature type="region of interest" description="Disordered" evidence="1">
    <location>
        <begin position="205"/>
        <end position="246"/>
    </location>
</feature>
<feature type="region of interest" description="Disordered" evidence="1">
    <location>
        <begin position="261"/>
        <end position="314"/>
    </location>
</feature>
<protein>
    <submittedName>
        <fullName evidence="2">Uncharacterized protein</fullName>
    </submittedName>
</protein>
<gene>
    <name evidence="2" type="ORF">BJF95_16335</name>
</gene>
<dbReference type="AlphaFoldDB" id="A0A1Q8ZWV6"/>
<keyword evidence="3" id="KW-1185">Reference proteome</keyword>
<dbReference type="Proteomes" id="UP000186894">
    <property type="component" value="Unassembled WGS sequence"/>
</dbReference>